<feature type="domain" description="HTH crp-type" evidence="6">
    <location>
        <begin position="235"/>
        <end position="305"/>
    </location>
</feature>
<dbReference type="PROSITE" id="PS50042">
    <property type="entry name" value="CNMP_BINDING_3"/>
    <property type="match status" value="1"/>
</dbReference>
<evidence type="ECO:0000256" key="2">
    <source>
        <dbReference type="ARBA" id="ARBA00023125"/>
    </source>
</evidence>
<dbReference type="Gene3D" id="2.60.120.10">
    <property type="entry name" value="Jelly Rolls"/>
    <property type="match status" value="1"/>
</dbReference>
<dbReference type="Pfam" id="PF13560">
    <property type="entry name" value="HTH_31"/>
    <property type="match status" value="1"/>
</dbReference>
<dbReference type="EMBL" id="CP034550">
    <property type="protein sequence ID" value="QFZ16701.1"/>
    <property type="molecule type" value="Genomic_DNA"/>
</dbReference>
<dbReference type="SUPFAM" id="SSF51206">
    <property type="entry name" value="cAMP-binding domain-like"/>
    <property type="match status" value="1"/>
</dbReference>
<dbReference type="Gene3D" id="1.10.10.10">
    <property type="entry name" value="Winged helix-like DNA-binding domain superfamily/Winged helix DNA-binding domain"/>
    <property type="match status" value="1"/>
</dbReference>
<dbReference type="InterPro" id="IPR050397">
    <property type="entry name" value="Env_Response_Regulators"/>
</dbReference>
<dbReference type="AlphaFoldDB" id="A0A5Q0GS44"/>
<dbReference type="InterPro" id="IPR001387">
    <property type="entry name" value="Cro/C1-type_HTH"/>
</dbReference>
<dbReference type="SUPFAM" id="SSF47413">
    <property type="entry name" value="lambda repressor-like DNA-binding domains"/>
    <property type="match status" value="1"/>
</dbReference>
<evidence type="ECO:0000256" key="4">
    <source>
        <dbReference type="SAM" id="MobiDB-lite"/>
    </source>
</evidence>
<keyword evidence="1" id="KW-0805">Transcription regulation</keyword>
<dbReference type="Proteomes" id="UP000325787">
    <property type="component" value="Chromosome"/>
</dbReference>
<dbReference type="InterPro" id="IPR010982">
    <property type="entry name" value="Lambda_DNA-bd_dom_sf"/>
</dbReference>
<dbReference type="InterPro" id="IPR014710">
    <property type="entry name" value="RmlC-like_jellyroll"/>
</dbReference>
<reference evidence="8" key="1">
    <citation type="journal article" date="2021" name="Curr. Microbiol.">
        <title>Complete genome of nocamycin-producing strain Saccharothrix syringae NRRL B-16468 reveals the biosynthetic potential for secondary metabolites.</title>
        <authorList>
            <person name="Mo X."/>
            <person name="Yang S."/>
        </authorList>
    </citation>
    <scope>NUCLEOTIDE SEQUENCE [LARGE SCALE GENOMIC DNA]</scope>
    <source>
        <strain evidence="8">ATCC 51364 / DSM 43886 / JCM 6844 / KCTC 9398 / NBRC 14523 / NRRL B-16468 / INA 2240</strain>
    </source>
</reference>
<dbReference type="Pfam" id="PF00027">
    <property type="entry name" value="cNMP_binding"/>
    <property type="match status" value="1"/>
</dbReference>
<keyword evidence="3" id="KW-0804">Transcription</keyword>
<dbReference type="GO" id="GO:0003700">
    <property type="term" value="F:DNA-binding transcription factor activity"/>
    <property type="evidence" value="ECO:0007669"/>
    <property type="project" value="TreeGrafter"/>
</dbReference>
<keyword evidence="2" id="KW-0238">DNA-binding</keyword>
<dbReference type="CDD" id="cd00093">
    <property type="entry name" value="HTH_XRE"/>
    <property type="match status" value="1"/>
</dbReference>
<dbReference type="SMART" id="SM00100">
    <property type="entry name" value="cNMP"/>
    <property type="match status" value="1"/>
</dbReference>
<dbReference type="RefSeq" id="WP_033430477.1">
    <property type="nucleotide sequence ID" value="NZ_CP034550.1"/>
</dbReference>
<dbReference type="GO" id="GO:0005829">
    <property type="term" value="C:cytosol"/>
    <property type="evidence" value="ECO:0007669"/>
    <property type="project" value="TreeGrafter"/>
</dbReference>
<gene>
    <name evidence="7" type="ORF">EKG83_03805</name>
</gene>
<dbReference type="Pfam" id="PF13545">
    <property type="entry name" value="HTH_Crp_2"/>
    <property type="match status" value="1"/>
</dbReference>
<evidence type="ECO:0000259" key="6">
    <source>
        <dbReference type="PROSITE" id="PS51063"/>
    </source>
</evidence>
<dbReference type="InterPro" id="IPR018490">
    <property type="entry name" value="cNMP-bd_dom_sf"/>
</dbReference>
<dbReference type="PANTHER" id="PTHR24567">
    <property type="entry name" value="CRP FAMILY TRANSCRIPTIONAL REGULATORY PROTEIN"/>
    <property type="match status" value="1"/>
</dbReference>
<accession>A0A5Q0GS44</accession>
<name>A0A5Q0GS44_SACSY</name>
<evidence type="ECO:0000313" key="8">
    <source>
        <dbReference type="Proteomes" id="UP000325787"/>
    </source>
</evidence>
<dbReference type="SUPFAM" id="SSF46785">
    <property type="entry name" value="Winged helix' DNA-binding domain"/>
    <property type="match status" value="1"/>
</dbReference>
<dbReference type="CDD" id="cd00038">
    <property type="entry name" value="CAP_ED"/>
    <property type="match status" value="1"/>
</dbReference>
<dbReference type="OrthoDB" id="41390at2"/>
<evidence type="ECO:0000259" key="5">
    <source>
        <dbReference type="PROSITE" id="PS50042"/>
    </source>
</evidence>
<organism evidence="7 8">
    <name type="scientific">Saccharothrix syringae</name>
    <name type="common">Nocardiopsis syringae</name>
    <dbReference type="NCBI Taxonomy" id="103733"/>
    <lineage>
        <taxon>Bacteria</taxon>
        <taxon>Bacillati</taxon>
        <taxon>Actinomycetota</taxon>
        <taxon>Actinomycetes</taxon>
        <taxon>Pseudonocardiales</taxon>
        <taxon>Pseudonocardiaceae</taxon>
        <taxon>Saccharothrix</taxon>
    </lineage>
</organism>
<protein>
    <submittedName>
        <fullName evidence="7">Cyclic nucleotide-binding domain-containing protein</fullName>
    </submittedName>
</protein>
<proteinExistence type="predicted"/>
<dbReference type="InterPro" id="IPR036388">
    <property type="entry name" value="WH-like_DNA-bd_sf"/>
</dbReference>
<dbReference type="PROSITE" id="PS51063">
    <property type="entry name" value="HTH_CRP_2"/>
    <property type="match status" value="1"/>
</dbReference>
<dbReference type="InterPro" id="IPR000595">
    <property type="entry name" value="cNMP-bd_dom"/>
</dbReference>
<evidence type="ECO:0000256" key="1">
    <source>
        <dbReference type="ARBA" id="ARBA00023015"/>
    </source>
</evidence>
<dbReference type="GO" id="GO:0003677">
    <property type="term" value="F:DNA binding"/>
    <property type="evidence" value="ECO:0007669"/>
    <property type="project" value="UniProtKB-KW"/>
</dbReference>
<evidence type="ECO:0000313" key="7">
    <source>
        <dbReference type="EMBL" id="QFZ16701.1"/>
    </source>
</evidence>
<dbReference type="InterPro" id="IPR036390">
    <property type="entry name" value="WH_DNA-bd_sf"/>
</dbReference>
<keyword evidence="8" id="KW-1185">Reference proteome</keyword>
<evidence type="ECO:0000256" key="3">
    <source>
        <dbReference type="ARBA" id="ARBA00023163"/>
    </source>
</evidence>
<dbReference type="PANTHER" id="PTHR24567:SF74">
    <property type="entry name" value="HTH-TYPE TRANSCRIPTIONAL REGULATOR ARCR"/>
    <property type="match status" value="1"/>
</dbReference>
<feature type="domain" description="Cyclic nucleotide-binding" evidence="5">
    <location>
        <begin position="122"/>
        <end position="205"/>
    </location>
</feature>
<feature type="region of interest" description="Disordered" evidence="4">
    <location>
        <begin position="87"/>
        <end position="106"/>
    </location>
</feature>
<sequence length="315" mass="33721">MTRRSNPVAPEGGELGAFARDLRALRDDRGAAAPSVDEISRHEGISRSTLYAALSGSRLPRREVVAALARAWGGDEAEWLRRRSEVESRLAASPPPPDTGPRPDKPSAEAVELLHREGRRAHYPRGSLLYREGEHDGGVMLVVSGLVKVSAASTDGQDVVLGVRGPGELLGEVSALTGGPATASVTTLSETTVTRLAAGAFDALVRENPRFTAELLRIMAHRVDTANRRHAMHASPPLHRLARVLVELGTAYGEAQPDGGLVLRGLTLPDLAGLIGVSWVTVQRCLFQLRDTGLIRTGYRVLTLAPELFEPGAVR</sequence>
<dbReference type="KEGG" id="ssyi:EKG83_03805"/>
<dbReference type="InterPro" id="IPR012318">
    <property type="entry name" value="HTH_CRP"/>
</dbReference>